<evidence type="ECO:0000313" key="2">
    <source>
        <dbReference type="EMBL" id="KAJ4827114.1"/>
    </source>
</evidence>
<organism evidence="2 3">
    <name type="scientific">Turnera subulata</name>
    <dbReference type="NCBI Taxonomy" id="218843"/>
    <lineage>
        <taxon>Eukaryota</taxon>
        <taxon>Viridiplantae</taxon>
        <taxon>Streptophyta</taxon>
        <taxon>Embryophyta</taxon>
        <taxon>Tracheophyta</taxon>
        <taxon>Spermatophyta</taxon>
        <taxon>Magnoliopsida</taxon>
        <taxon>eudicotyledons</taxon>
        <taxon>Gunneridae</taxon>
        <taxon>Pentapetalae</taxon>
        <taxon>rosids</taxon>
        <taxon>fabids</taxon>
        <taxon>Malpighiales</taxon>
        <taxon>Passifloraceae</taxon>
        <taxon>Turnera</taxon>
    </lineage>
</organism>
<dbReference type="PROSITE" id="PS50144">
    <property type="entry name" value="MATH"/>
    <property type="match status" value="2"/>
</dbReference>
<feature type="domain" description="MATH" evidence="1">
    <location>
        <begin position="1"/>
        <end position="134"/>
    </location>
</feature>
<keyword evidence="3" id="KW-1185">Reference proteome</keyword>
<sequence length="240" mass="27259">MHYTVKIESVSLLLDSGLEKYETDHFESGGHNWKLVLYPGKQNEDDGHVSLYLEVAEPDDIHIGWEVNAHINFFVFDHIRDQYLSIPASDNGIGRLFHKMKTEWGLKDFMSHKTLGDPSKGYLVGDCCVFGVEVFDIGSPSKGESLSLVKQPKDGLYTWKVNKFSTLGANCLYSEVFTVEGIKWKLLLYPNGDSRSPGKHLALFLTLRNKEEFPPGRQVYAHYKLRTMDQKASKHCELTG</sequence>
<dbReference type="AlphaFoldDB" id="A0A9Q0J3K6"/>
<dbReference type="Gene3D" id="2.60.210.10">
    <property type="entry name" value="Apoptosis, Tumor Necrosis Factor Receptor Associated Protein 2, Chain A"/>
    <property type="match status" value="2"/>
</dbReference>
<protein>
    <recommendedName>
        <fullName evidence="1">MATH domain-containing protein</fullName>
    </recommendedName>
</protein>
<dbReference type="InterPro" id="IPR002083">
    <property type="entry name" value="MATH/TRAF_dom"/>
</dbReference>
<feature type="domain" description="MATH" evidence="1">
    <location>
        <begin position="154"/>
        <end position="240"/>
    </location>
</feature>
<reference evidence="2" key="2">
    <citation type="journal article" date="2023" name="Plants (Basel)">
        <title>Annotation of the Turnera subulata (Passifloraceae) Draft Genome Reveals the S-Locus Evolved after the Divergence of Turneroideae from Passifloroideae in a Stepwise Manner.</title>
        <authorList>
            <person name="Henning P.M."/>
            <person name="Roalson E.H."/>
            <person name="Mir W."/>
            <person name="McCubbin A.G."/>
            <person name="Shore J.S."/>
        </authorList>
    </citation>
    <scope>NUCLEOTIDE SEQUENCE</scope>
    <source>
        <strain evidence="2">F60SS</strain>
    </source>
</reference>
<dbReference type="Proteomes" id="UP001141552">
    <property type="component" value="Unassembled WGS sequence"/>
</dbReference>
<comment type="caution">
    <text evidence="2">The sequence shown here is derived from an EMBL/GenBank/DDBJ whole genome shotgun (WGS) entry which is preliminary data.</text>
</comment>
<dbReference type="SUPFAM" id="SSF49599">
    <property type="entry name" value="TRAF domain-like"/>
    <property type="match status" value="2"/>
</dbReference>
<name>A0A9Q0J3K6_9ROSI</name>
<dbReference type="PANTHER" id="PTHR46162:SF40">
    <property type="entry name" value="TRAF-LIKE FAMILY PROTEIN"/>
    <property type="match status" value="1"/>
</dbReference>
<evidence type="ECO:0000259" key="1">
    <source>
        <dbReference type="PROSITE" id="PS50144"/>
    </source>
</evidence>
<dbReference type="OrthoDB" id="1080330at2759"/>
<dbReference type="Pfam" id="PF22486">
    <property type="entry name" value="MATH_2"/>
    <property type="match status" value="2"/>
</dbReference>
<proteinExistence type="predicted"/>
<dbReference type="CDD" id="cd00121">
    <property type="entry name" value="MATH"/>
    <property type="match status" value="2"/>
</dbReference>
<dbReference type="InterPro" id="IPR008974">
    <property type="entry name" value="TRAF-like"/>
</dbReference>
<dbReference type="PANTHER" id="PTHR46162">
    <property type="entry name" value="TRAF-LIKE FAMILY PROTEIN"/>
    <property type="match status" value="1"/>
</dbReference>
<dbReference type="SMART" id="SM00061">
    <property type="entry name" value="MATH"/>
    <property type="match status" value="1"/>
</dbReference>
<dbReference type="EMBL" id="JAKUCV010006484">
    <property type="protein sequence ID" value="KAJ4827114.1"/>
    <property type="molecule type" value="Genomic_DNA"/>
</dbReference>
<gene>
    <name evidence="2" type="ORF">Tsubulata_002458</name>
</gene>
<reference evidence="2" key="1">
    <citation type="submission" date="2022-02" db="EMBL/GenBank/DDBJ databases">
        <authorList>
            <person name="Henning P.M."/>
            <person name="McCubbin A.G."/>
            <person name="Shore J.S."/>
        </authorList>
    </citation>
    <scope>NUCLEOTIDE SEQUENCE</scope>
    <source>
        <strain evidence="2">F60SS</strain>
        <tissue evidence="2">Leaves</tissue>
    </source>
</reference>
<accession>A0A9Q0J3K6</accession>
<evidence type="ECO:0000313" key="3">
    <source>
        <dbReference type="Proteomes" id="UP001141552"/>
    </source>
</evidence>